<dbReference type="GO" id="GO:0009307">
    <property type="term" value="P:DNA restriction-modification system"/>
    <property type="evidence" value="ECO:0007669"/>
    <property type="project" value="UniProtKB-KW"/>
</dbReference>
<comment type="similarity">
    <text evidence="2 11">Belongs to the HsdR family.</text>
</comment>
<dbReference type="CDD" id="cd22332">
    <property type="entry name" value="HsdR_N"/>
    <property type="match status" value="1"/>
</dbReference>
<evidence type="ECO:0000256" key="1">
    <source>
        <dbReference type="ARBA" id="ARBA00000851"/>
    </source>
</evidence>
<dbReference type="eggNOG" id="COG0610">
    <property type="taxonomic scope" value="Bacteria"/>
</dbReference>
<evidence type="ECO:0000256" key="4">
    <source>
        <dbReference type="ARBA" id="ARBA00022722"/>
    </source>
</evidence>
<dbReference type="Pfam" id="PF18766">
    <property type="entry name" value="SWI2_SNF2"/>
    <property type="match status" value="1"/>
</dbReference>
<keyword evidence="7" id="KW-0255">Endonuclease</keyword>
<dbReference type="GO" id="GO:0005524">
    <property type="term" value="F:ATP binding"/>
    <property type="evidence" value="ECO:0007669"/>
    <property type="project" value="UniProtKB-KW"/>
</dbReference>
<name>D3MSV5_9FIRM</name>
<evidence type="ECO:0000256" key="6">
    <source>
        <dbReference type="ARBA" id="ARBA00022747"/>
    </source>
</evidence>
<accession>D3MSV5</accession>
<keyword evidence="10 11" id="KW-0238">DNA-binding</keyword>
<evidence type="ECO:0000256" key="2">
    <source>
        <dbReference type="ARBA" id="ARBA00008598"/>
    </source>
</evidence>
<evidence type="ECO:0000259" key="12">
    <source>
        <dbReference type="PROSITE" id="PS51192"/>
    </source>
</evidence>
<organism evidence="13 14">
    <name type="scientific">Peptostreptococcus anaerobius 653-L</name>
    <dbReference type="NCBI Taxonomy" id="596329"/>
    <lineage>
        <taxon>Bacteria</taxon>
        <taxon>Bacillati</taxon>
        <taxon>Bacillota</taxon>
        <taxon>Clostridia</taxon>
        <taxon>Peptostreptococcales</taxon>
        <taxon>Peptostreptococcaceae</taxon>
        <taxon>Peptostreptococcus</taxon>
    </lineage>
</organism>
<comment type="subunit">
    <text evidence="3 11">The type I restriction/modification system is composed of three polypeptides R, M and S.</text>
</comment>
<keyword evidence="14" id="KW-1185">Reference proteome</keyword>
<dbReference type="PANTHER" id="PTHR30195:SF16">
    <property type="entry name" value="TYPE I RESTRICTION ENZYME ENDONUCLEASE SUBUNIT"/>
    <property type="match status" value="1"/>
</dbReference>
<dbReference type="PROSITE" id="PS51192">
    <property type="entry name" value="HELICASE_ATP_BIND_1"/>
    <property type="match status" value="1"/>
</dbReference>
<dbReference type="AlphaFoldDB" id="D3MSV5"/>
<keyword evidence="8 11" id="KW-0378">Hydrolase</keyword>
<dbReference type="Gene3D" id="3.90.1570.50">
    <property type="match status" value="1"/>
</dbReference>
<evidence type="ECO:0000256" key="7">
    <source>
        <dbReference type="ARBA" id="ARBA00022759"/>
    </source>
</evidence>
<dbReference type="RefSeq" id="WP_002843989.1">
    <property type="nucleotide sequence ID" value="NZ_ADJN01000056.1"/>
</dbReference>
<evidence type="ECO:0000256" key="3">
    <source>
        <dbReference type="ARBA" id="ARBA00011296"/>
    </source>
</evidence>
<dbReference type="Proteomes" id="UP000004206">
    <property type="component" value="Unassembled WGS sequence"/>
</dbReference>
<reference evidence="13 14" key="1">
    <citation type="submission" date="2010-01" db="EMBL/GenBank/DDBJ databases">
        <authorList>
            <person name="Dodson R."/>
            <person name="Madupu R."/>
            <person name="Durkin A.S."/>
            <person name="Torralba M."/>
            <person name="Methe B."/>
            <person name="Sutton G.G."/>
            <person name="Strausberg R.L."/>
            <person name="Nelson K.E."/>
        </authorList>
    </citation>
    <scope>NUCLEOTIDE SEQUENCE [LARGE SCALE GENOMIC DNA]</scope>
    <source>
        <strain evidence="13 14">653-L</strain>
    </source>
</reference>
<dbReference type="NCBIfam" id="TIGR00348">
    <property type="entry name" value="hsdR"/>
    <property type="match status" value="1"/>
</dbReference>
<proteinExistence type="inferred from homology"/>
<evidence type="ECO:0000256" key="11">
    <source>
        <dbReference type="RuleBase" id="RU364115"/>
    </source>
</evidence>
<dbReference type="InterPro" id="IPR027417">
    <property type="entry name" value="P-loop_NTPase"/>
</dbReference>
<dbReference type="GO" id="GO:0003677">
    <property type="term" value="F:DNA binding"/>
    <property type="evidence" value="ECO:0007669"/>
    <property type="project" value="UniProtKB-KW"/>
</dbReference>
<comment type="caution">
    <text evidence="13">The sequence shown here is derived from an EMBL/GenBank/DDBJ whole genome shotgun (WGS) entry which is preliminary data.</text>
</comment>
<evidence type="ECO:0000256" key="10">
    <source>
        <dbReference type="ARBA" id="ARBA00023125"/>
    </source>
</evidence>
<keyword evidence="4" id="KW-0540">Nuclease</keyword>
<dbReference type="InterPro" id="IPR007409">
    <property type="entry name" value="Restrct_endonuc_type1_HsdR_N"/>
</dbReference>
<protein>
    <recommendedName>
        <fullName evidence="11">Type I restriction enzyme endonuclease subunit</fullName>
        <shortName evidence="11">R protein</shortName>
        <ecNumber evidence="11">3.1.21.3</ecNumber>
    </recommendedName>
    <alternativeName>
        <fullName evidence="11">Type-1 restriction enzyme R protein</fullName>
    </alternativeName>
</protein>
<dbReference type="Pfam" id="PF12008">
    <property type="entry name" value="EcoR124_C"/>
    <property type="match status" value="1"/>
</dbReference>
<dbReference type="EMBL" id="ADJN01000056">
    <property type="protein sequence ID" value="EFD04767.1"/>
    <property type="molecule type" value="Genomic_DNA"/>
</dbReference>
<dbReference type="InterPro" id="IPR055180">
    <property type="entry name" value="HsdR_RecA-like_helicase_dom_2"/>
</dbReference>
<keyword evidence="6 11" id="KW-0680">Restriction system</keyword>
<evidence type="ECO:0000256" key="8">
    <source>
        <dbReference type="ARBA" id="ARBA00022801"/>
    </source>
</evidence>
<feature type="domain" description="Helicase ATP-binding" evidence="12">
    <location>
        <begin position="323"/>
        <end position="476"/>
    </location>
</feature>
<evidence type="ECO:0000256" key="5">
    <source>
        <dbReference type="ARBA" id="ARBA00022741"/>
    </source>
</evidence>
<dbReference type="Gene3D" id="3.40.50.300">
    <property type="entry name" value="P-loop containing nucleotide triphosphate hydrolases"/>
    <property type="match status" value="2"/>
</dbReference>
<dbReference type="InterPro" id="IPR014001">
    <property type="entry name" value="Helicase_ATP-bd"/>
</dbReference>
<dbReference type="InterPro" id="IPR022625">
    <property type="entry name" value="TypeI_RM_Rsu_C"/>
</dbReference>
<dbReference type="EC" id="3.1.21.3" evidence="11"/>
<dbReference type="Pfam" id="PF04313">
    <property type="entry name" value="HSDR_N"/>
    <property type="match status" value="1"/>
</dbReference>
<keyword evidence="9 11" id="KW-0067">ATP-binding</keyword>
<dbReference type="InterPro" id="IPR004473">
    <property type="entry name" value="Restrct_endonuc_typeI_HsdR"/>
</dbReference>
<evidence type="ECO:0000313" key="14">
    <source>
        <dbReference type="Proteomes" id="UP000004206"/>
    </source>
</evidence>
<dbReference type="Pfam" id="PF22679">
    <property type="entry name" value="T1R_D3-like"/>
    <property type="match status" value="1"/>
</dbReference>
<dbReference type="InterPro" id="IPR051268">
    <property type="entry name" value="Type-I_R_enzyme_R_subunit"/>
</dbReference>
<gene>
    <name evidence="13" type="primary">hsdR</name>
    <name evidence="13" type="ORF">HMPREF0631_0505</name>
</gene>
<dbReference type="SMART" id="SM00487">
    <property type="entry name" value="DEXDc"/>
    <property type="match status" value="1"/>
</dbReference>
<dbReference type="OrthoDB" id="9758243at2"/>
<dbReference type="GO" id="GO:0009035">
    <property type="term" value="F:type I site-specific deoxyribonuclease activity"/>
    <property type="evidence" value="ECO:0007669"/>
    <property type="project" value="UniProtKB-EC"/>
</dbReference>
<sequence length="1092" mass="125355">MNETEFECKLIDRLSGGLKSKSFVYEKEENDKLNKEKKNLIYKASKGTESSLVSDGLDIYLSNTSDLWTYMPNIKTTEDLWQNFKAILESHNPGALDNKKLSDSEFENVKREICKLSTPYEAGQFLFGMNGVCQIQFYLDTGKFVTLEVFNQDKIAGGNTVYQVVNQIERPSKIPGKKDRRFDTTLLINGLPIVQIEEKVAAIPADFALNQMHQYIIENQYSDIFSTVQLLVAMTPVECKYMANTTADKFNKDFSFYWKDKDNKPVNDWKKFSDALLTIPMAHQMSTNYMILDGTKNKESLKVMRSYQVYATQEAIEKIRKTHFDMGDNKLGYIWHTTGSGKTITSFKTAWLANRLANVDKVVFVVDRIALTKQTVDSYMAYDPNFETSELEIYGSISDTKNTGALKKQLEKKGGGIIITSVQKLQTLVKRKLFKAPNKNILFIVDEAHRSTAGEGFDMVQKAFPKGAWLGYTGTPMFDKTTKGLRTEDIFGKLLHAYTIRDAIADKNVLGFKVDFQTTIDETEMKEKYLPSFYANRYPDWQDWQIKNKIDNMTIEDMDDEIEPSFYDENIDHIKLVVEDIFKNWRNRSNDGKYNALLTTHVGGNKASIPMAIMYYDEIQRVNKERKSQNLPTLKVAITFSLNTTNNDVMVNTNESLERIIDSYNKEFGTEFDMTTVNLYTEDVATRLKKASHDDNNLDLVIVVDQLLTGFDAPQMNTLYVDRTLKGAGLIQAYSRTNRVHNMQDKPWGRVINYRWPKQNEKLMNDALAIYAEKSSADLKKKIVDPVEPGIIAEKFKTIFGEVSKIVSRLDNLTDSFVDTPPLEKDKEEMYHLLMKYNIGMAKLKQYDPEKDESGESIGFDYDRPDDLIYALGMTPDQEQTLTTHLSKKLRKELADIKEVPIYQLELKMTHVKEIRVNYDYLNELVADLLNKVHEKKIEEAKETRKNIEKFTDTLVDRKRAKEINDAADAIVNGEYPTPDMNFKYPAEPGVASRVIKEASIVNVDKKLLDFRIKWGIVDLISPSDIRDLVMNHELGENDLNDGNQVSEILKKSVKIYGQMAYEKEVKEMSRSRYRTSFKEALLNLADEIVGE</sequence>
<dbReference type="CDD" id="cd18800">
    <property type="entry name" value="SF2_C_EcoR124I-like"/>
    <property type="match status" value="1"/>
</dbReference>
<comment type="catalytic activity">
    <reaction evidence="1 11">
        <text>Endonucleolytic cleavage of DNA to give random double-stranded fragments with terminal 5'-phosphates, ATP is simultaneously hydrolyzed.</text>
        <dbReference type="EC" id="3.1.21.3"/>
    </reaction>
</comment>
<dbReference type="SUPFAM" id="SSF52540">
    <property type="entry name" value="P-loop containing nucleoside triphosphate hydrolases"/>
    <property type="match status" value="2"/>
</dbReference>
<evidence type="ECO:0000313" key="13">
    <source>
        <dbReference type="EMBL" id="EFD04767.1"/>
    </source>
</evidence>
<dbReference type="PANTHER" id="PTHR30195">
    <property type="entry name" value="TYPE I SITE-SPECIFIC DEOXYRIBONUCLEASE PROTEIN SUBUNIT M AND R"/>
    <property type="match status" value="1"/>
</dbReference>
<evidence type="ECO:0000256" key="9">
    <source>
        <dbReference type="ARBA" id="ARBA00022840"/>
    </source>
</evidence>
<dbReference type="GeneID" id="79843029"/>
<keyword evidence="5 11" id="KW-0547">Nucleotide-binding</keyword>
<comment type="function">
    <text evidence="11">Subunit R is required for both nuclease and ATPase activities, but not for modification.</text>
</comment>
<dbReference type="InterPro" id="IPR040980">
    <property type="entry name" value="SWI2_SNF2"/>
</dbReference>